<protein>
    <submittedName>
        <fullName evidence="1">Uncharacterized protein</fullName>
    </submittedName>
</protein>
<dbReference type="AlphaFoldDB" id="A0A930Y6Q9"/>
<evidence type="ECO:0000313" key="1">
    <source>
        <dbReference type="EMBL" id="MBF4162635.1"/>
    </source>
</evidence>
<comment type="caution">
    <text evidence="1">The sequence shown here is derived from an EMBL/GenBank/DDBJ whole genome shotgun (WGS) entry which is preliminary data.</text>
</comment>
<dbReference type="EMBL" id="JADIVZ010000006">
    <property type="protein sequence ID" value="MBF4162635.1"/>
    <property type="molecule type" value="Genomic_DNA"/>
</dbReference>
<accession>A0A930Y6Q9</accession>
<sequence>MPHLADAMSDPLDLVFHEVARHRETLLLRDAALDLDRPGSSSVRRVPQVAPFLTVLAELGGSGDERDEVRLHVSSDHDPDPVHLEARYDDGVCRIVIDVGGRVSEHRSRRSGTSGPADALALCLTGTQVTALTRNGPGWTARARIDLHDLADGASSAAATVRRPRWLAGVEVGHTGSVRRVQVGPFGQLGLRDLRLVTEAGGGPYRDPADPGARWLTATSAGPGFFGTAHTSVWRLDPHSLALTHTADLFFANHGQVRGHHASHLLHDPGAGAGVGAAPGRWLVATSTWADFDKTRHPHVGVDLAQARIDLRRGQHVLPTDPLHLPAAPRSVGCWDPHLVRTPEGWLVGFVEARKFFEFSPALAAGSHLATLRRLGGAPERTATEGTTLLAPSTGGDGAGAASAWRILASDGREGPKTLRARYPVLGVGDDGALVERGTLDAPYPTNLPWPTLVPLDDGRWLMVTFDGTPTGGRVTGYGTHGDVVIMQGQ</sequence>
<proteinExistence type="predicted"/>
<reference evidence="1" key="1">
    <citation type="submission" date="2020-11" db="EMBL/GenBank/DDBJ databases">
        <title>Nocardioides sp. CBS4Y-1, whole genome shotgun sequence.</title>
        <authorList>
            <person name="Tuo L."/>
        </authorList>
    </citation>
    <scope>NUCLEOTIDE SEQUENCE</scope>
    <source>
        <strain evidence="1">CBS4Y-1</strain>
    </source>
</reference>
<evidence type="ECO:0000313" key="2">
    <source>
        <dbReference type="Proteomes" id="UP000656804"/>
    </source>
</evidence>
<name>A0A930Y6Q9_9ACTN</name>
<organism evidence="1 2">
    <name type="scientific">Nocardioides acrostichi</name>
    <dbReference type="NCBI Taxonomy" id="2784339"/>
    <lineage>
        <taxon>Bacteria</taxon>
        <taxon>Bacillati</taxon>
        <taxon>Actinomycetota</taxon>
        <taxon>Actinomycetes</taxon>
        <taxon>Propionibacteriales</taxon>
        <taxon>Nocardioidaceae</taxon>
        <taxon>Nocardioides</taxon>
    </lineage>
</organism>
<dbReference type="RefSeq" id="WP_194503895.1">
    <property type="nucleotide sequence ID" value="NZ_JADIVZ010000006.1"/>
</dbReference>
<keyword evidence="2" id="KW-1185">Reference proteome</keyword>
<dbReference type="Proteomes" id="UP000656804">
    <property type="component" value="Unassembled WGS sequence"/>
</dbReference>
<gene>
    <name evidence="1" type="ORF">ISG29_13135</name>
</gene>